<keyword evidence="2" id="KW-0210">Decarboxylase</keyword>
<comment type="cofactor">
    <cofactor evidence="1">
        <name>NAD(+)</name>
        <dbReference type="ChEBI" id="CHEBI:57540"/>
    </cofactor>
</comment>
<dbReference type="Proteomes" id="UP000287609">
    <property type="component" value="Unassembled WGS sequence"/>
</dbReference>
<dbReference type="PANTHER" id="PTHR43078">
    <property type="entry name" value="UDP-GLUCURONIC ACID DECARBOXYLASE-RELATED"/>
    <property type="match status" value="1"/>
</dbReference>
<reference evidence="6 7" key="1">
    <citation type="submission" date="2018-09" db="EMBL/GenBank/DDBJ databases">
        <title>Characterization of the phylogenetic diversity of five novel species belonging to the genus Bifidobacterium.</title>
        <authorList>
            <person name="Lugli G.A."/>
            <person name="Duranti S."/>
            <person name="Milani C."/>
        </authorList>
    </citation>
    <scope>NUCLEOTIDE SEQUENCE [LARGE SCALE GENOMIC DNA]</scope>
    <source>
        <strain evidence="6 7">2036B</strain>
    </source>
</reference>
<evidence type="ECO:0000259" key="5">
    <source>
        <dbReference type="Pfam" id="PF01370"/>
    </source>
</evidence>
<evidence type="ECO:0000313" key="6">
    <source>
        <dbReference type="EMBL" id="RSX55927.1"/>
    </source>
</evidence>
<sequence>MISIQTSSLYRDQIRQLAASITMPAGATVLVTGATGLVGSCLVDVLAATDTGIRVIATSRSLERLTQRFEYLLNDERIKLMRWDAADPLHCDDPVDYVIHAASNASPSLYEAHPVQTLLTNVEGTRHVLDFCQDKGARMLLTSTFEVYGNVIASPQGLQEDAPYTADLSTPRSCYPESKRCAEVLIQSYASEFGTDALIARLGSVYGPTMLDSDNKAHAQFFRKALAKQDIVMNSAGLPRRTYSYVIDVASALLFLLVHGETAQAYNVASSGESASIAEIAEHIAHIAGTYVQKPELSESDALQTAPNHTLNGAKIHALGWASAYSLDEGLRSTIAILQQSSE</sequence>
<dbReference type="InterPro" id="IPR001509">
    <property type="entry name" value="Epimerase_deHydtase"/>
</dbReference>
<keyword evidence="7" id="KW-1185">Reference proteome</keyword>
<comment type="caution">
    <text evidence="6">The sequence shown here is derived from an EMBL/GenBank/DDBJ whole genome shotgun (WGS) entry which is preliminary data.</text>
</comment>
<evidence type="ECO:0000256" key="4">
    <source>
        <dbReference type="ARBA" id="ARBA00023239"/>
    </source>
</evidence>
<dbReference type="GO" id="GO:0048040">
    <property type="term" value="F:UDP-glucuronate decarboxylase activity"/>
    <property type="evidence" value="ECO:0007669"/>
    <property type="project" value="TreeGrafter"/>
</dbReference>
<keyword evidence="3" id="KW-0520">NAD</keyword>
<dbReference type="RefSeq" id="WP_125963095.1">
    <property type="nucleotide sequence ID" value="NZ_QXGM01000001.1"/>
</dbReference>
<dbReference type="InterPro" id="IPR036291">
    <property type="entry name" value="NAD(P)-bd_dom_sf"/>
</dbReference>
<dbReference type="Gene3D" id="3.40.50.720">
    <property type="entry name" value="NAD(P)-binding Rossmann-like Domain"/>
    <property type="match status" value="1"/>
</dbReference>
<dbReference type="GO" id="GO:0005737">
    <property type="term" value="C:cytoplasm"/>
    <property type="evidence" value="ECO:0007669"/>
    <property type="project" value="TreeGrafter"/>
</dbReference>
<name>A0A430FSY1_9BIFI</name>
<dbReference type="PANTHER" id="PTHR43078:SF6">
    <property type="entry name" value="UDP-GLUCURONIC ACID DECARBOXYLASE 1"/>
    <property type="match status" value="1"/>
</dbReference>
<dbReference type="GO" id="GO:0070403">
    <property type="term" value="F:NAD+ binding"/>
    <property type="evidence" value="ECO:0007669"/>
    <property type="project" value="InterPro"/>
</dbReference>
<proteinExistence type="predicted"/>
<evidence type="ECO:0000256" key="2">
    <source>
        <dbReference type="ARBA" id="ARBA00022793"/>
    </source>
</evidence>
<organism evidence="6 7">
    <name type="scientific">Bifidobacterium dolichotidis</name>
    <dbReference type="NCBI Taxonomy" id="2306976"/>
    <lineage>
        <taxon>Bacteria</taxon>
        <taxon>Bacillati</taxon>
        <taxon>Actinomycetota</taxon>
        <taxon>Actinomycetes</taxon>
        <taxon>Bifidobacteriales</taxon>
        <taxon>Bifidobacteriaceae</taxon>
        <taxon>Bifidobacterium</taxon>
    </lineage>
</organism>
<dbReference type="AlphaFoldDB" id="A0A430FSY1"/>
<evidence type="ECO:0000256" key="1">
    <source>
        <dbReference type="ARBA" id="ARBA00001911"/>
    </source>
</evidence>
<evidence type="ECO:0000313" key="7">
    <source>
        <dbReference type="Proteomes" id="UP000287609"/>
    </source>
</evidence>
<dbReference type="InterPro" id="IPR044516">
    <property type="entry name" value="UXS-like"/>
</dbReference>
<dbReference type="EMBL" id="QXGM01000001">
    <property type="protein sequence ID" value="RSX55927.1"/>
    <property type="molecule type" value="Genomic_DNA"/>
</dbReference>
<protein>
    <submittedName>
        <fullName evidence="6">dTDP-glucose 4,6-dehydratase</fullName>
    </submittedName>
</protein>
<keyword evidence="4" id="KW-0456">Lyase</keyword>
<dbReference type="SUPFAM" id="SSF51735">
    <property type="entry name" value="NAD(P)-binding Rossmann-fold domains"/>
    <property type="match status" value="1"/>
</dbReference>
<dbReference type="Pfam" id="PF01370">
    <property type="entry name" value="Epimerase"/>
    <property type="match status" value="1"/>
</dbReference>
<accession>A0A430FSY1</accession>
<dbReference type="GO" id="GO:0042732">
    <property type="term" value="P:D-xylose metabolic process"/>
    <property type="evidence" value="ECO:0007669"/>
    <property type="project" value="InterPro"/>
</dbReference>
<dbReference type="OrthoDB" id="9801785at2"/>
<feature type="domain" description="NAD-dependent epimerase/dehydratase" evidence="5">
    <location>
        <begin position="29"/>
        <end position="269"/>
    </location>
</feature>
<gene>
    <name evidence="6" type="ORF">D2E26_0490</name>
</gene>
<evidence type="ECO:0000256" key="3">
    <source>
        <dbReference type="ARBA" id="ARBA00023027"/>
    </source>
</evidence>